<dbReference type="Pfam" id="PF08517">
    <property type="entry name" value="AXH"/>
    <property type="match status" value="1"/>
</dbReference>
<protein>
    <recommendedName>
        <fullName evidence="8">AXH domain-containing protein</fullName>
    </recommendedName>
</protein>
<evidence type="ECO:0000313" key="10">
    <source>
        <dbReference type="Proteomes" id="UP000494165"/>
    </source>
</evidence>
<evidence type="ECO:0000256" key="2">
    <source>
        <dbReference type="ARBA" id="ARBA00022491"/>
    </source>
</evidence>
<evidence type="ECO:0000313" key="9">
    <source>
        <dbReference type="EMBL" id="CAB3383230.1"/>
    </source>
</evidence>
<evidence type="ECO:0000256" key="5">
    <source>
        <dbReference type="ARBA" id="ARBA00023163"/>
    </source>
</evidence>
<dbReference type="EMBL" id="CADEPI010000300">
    <property type="protein sequence ID" value="CAB3383230.1"/>
    <property type="molecule type" value="Genomic_DNA"/>
</dbReference>
<proteinExistence type="predicted"/>
<evidence type="ECO:0000259" key="8">
    <source>
        <dbReference type="PROSITE" id="PS51148"/>
    </source>
</evidence>
<evidence type="ECO:0000256" key="6">
    <source>
        <dbReference type="ARBA" id="ARBA00023242"/>
    </source>
</evidence>
<keyword evidence="4" id="KW-0238">DNA-binding</keyword>
<sequence length="473" mass="52419">MLLRRPQYLAPETRVTHCSPDTLFALSQSMLTTSSSHQPPKQTAGDGRAMTYDPYLNNPAASGEGKVPEFLRPLPKHATRYANEQKQAYMAHYGGEQMMNVYTSLSGPQANVNLMHKSRPLQYLPQPVYMDSIMPYHPPLAPHPLSNMSLHAPHPQQHQMRHMSRHMPPRMNVSFYHQPQRSLPDARPTAPLKAIHLVQIPQILPQPPPQKTRPQPLPPPQPPQQPPTQQQQPQPPPPPPPAAAAAFKVPSGKEGSLKYRILTRPEADEALAASVPDDLSPAADPVLSASFGRTVAEVGMTAADFGLQTSTTDTTPWNARKPEFARGTLIVMPHKKVKVEDLRTEDFVTAAQVNPKVSLNPSTVVRIVQHGAHAVLFLRLGSDQKTTEIAVVLEHPLFVYGKGWASVRPDLSESLYDLPVEQLRVTDTCIFMTLRSEESKSGVKRRWSAPAVNGITDMDQDCPQPPPARRMKH</sequence>
<feature type="region of interest" description="Disordered" evidence="7">
    <location>
        <begin position="204"/>
        <end position="247"/>
    </location>
</feature>
<evidence type="ECO:0000256" key="3">
    <source>
        <dbReference type="ARBA" id="ARBA00023015"/>
    </source>
</evidence>
<evidence type="ECO:0000256" key="4">
    <source>
        <dbReference type="ARBA" id="ARBA00023125"/>
    </source>
</evidence>
<keyword evidence="5" id="KW-0804">Transcription</keyword>
<keyword evidence="2" id="KW-0678">Repressor</keyword>
<comment type="caution">
    <text evidence="9">The sequence shown here is derived from an EMBL/GenBank/DDBJ whole genome shotgun (WGS) entry which is preliminary data.</text>
</comment>
<feature type="domain" description="AXH" evidence="8">
    <location>
        <begin position="312"/>
        <end position="440"/>
    </location>
</feature>
<dbReference type="PANTHER" id="PTHR13392:SF13">
    <property type="entry name" value="AXH DOMAIN-CONTAINING PROTEIN"/>
    <property type="match status" value="1"/>
</dbReference>
<dbReference type="GO" id="GO:0005634">
    <property type="term" value="C:nucleus"/>
    <property type="evidence" value="ECO:0007669"/>
    <property type="project" value="UniProtKB-SubCell"/>
</dbReference>
<dbReference type="PANTHER" id="PTHR13392">
    <property type="entry name" value="ATAXIN 1"/>
    <property type="match status" value="1"/>
</dbReference>
<keyword evidence="6" id="KW-0539">Nucleus</keyword>
<feature type="compositionally biased region" description="Pro residues" evidence="7">
    <location>
        <begin position="204"/>
        <end position="226"/>
    </location>
</feature>
<dbReference type="GO" id="GO:0003723">
    <property type="term" value="F:RNA binding"/>
    <property type="evidence" value="ECO:0007669"/>
    <property type="project" value="InterPro"/>
</dbReference>
<evidence type="ECO:0000256" key="7">
    <source>
        <dbReference type="SAM" id="MobiDB-lite"/>
    </source>
</evidence>
<dbReference type="OrthoDB" id="10000452at2759"/>
<dbReference type="InterPro" id="IPR043404">
    <property type="entry name" value="ATAXIN1-like"/>
</dbReference>
<dbReference type="SMART" id="SM00536">
    <property type="entry name" value="AXH"/>
    <property type="match status" value="1"/>
</dbReference>
<dbReference type="PROSITE" id="PS51148">
    <property type="entry name" value="AXH"/>
    <property type="match status" value="1"/>
</dbReference>
<keyword evidence="3" id="KW-0805">Transcription regulation</keyword>
<dbReference type="GO" id="GO:0003677">
    <property type="term" value="F:DNA binding"/>
    <property type="evidence" value="ECO:0007669"/>
    <property type="project" value="UniProtKB-KW"/>
</dbReference>
<feature type="compositionally biased region" description="Pro residues" evidence="7">
    <location>
        <begin position="463"/>
        <end position="473"/>
    </location>
</feature>
<dbReference type="Gene3D" id="2.170.16.10">
    <property type="entry name" value="Hedgehog/Intein (Hint) domain"/>
    <property type="match status" value="1"/>
</dbReference>
<reference evidence="9 10" key="1">
    <citation type="submission" date="2020-04" db="EMBL/GenBank/DDBJ databases">
        <authorList>
            <person name="Alioto T."/>
            <person name="Alioto T."/>
            <person name="Gomez Garrido J."/>
        </authorList>
    </citation>
    <scope>NUCLEOTIDE SEQUENCE [LARGE SCALE GENOMIC DNA]</scope>
</reference>
<accession>A0A8S1DQ97</accession>
<dbReference type="AlphaFoldDB" id="A0A8S1DQ97"/>
<dbReference type="GO" id="GO:0006355">
    <property type="term" value="P:regulation of DNA-templated transcription"/>
    <property type="evidence" value="ECO:0007669"/>
    <property type="project" value="InterPro"/>
</dbReference>
<name>A0A8S1DQ97_9INSE</name>
<feature type="region of interest" description="Disordered" evidence="7">
    <location>
        <begin position="454"/>
        <end position="473"/>
    </location>
</feature>
<gene>
    <name evidence="9" type="ORF">CLODIP_2_CD15246</name>
</gene>
<comment type="subcellular location">
    <subcellularLocation>
        <location evidence="1">Nucleus</location>
    </subcellularLocation>
</comment>
<evidence type="ECO:0000256" key="1">
    <source>
        <dbReference type="ARBA" id="ARBA00004123"/>
    </source>
</evidence>
<feature type="compositionally biased region" description="Pro residues" evidence="7">
    <location>
        <begin position="233"/>
        <end position="242"/>
    </location>
</feature>
<keyword evidence="10" id="KW-1185">Reference proteome</keyword>
<dbReference type="InterPro" id="IPR036096">
    <property type="entry name" value="Ataxin_AXH_dom_sf"/>
</dbReference>
<dbReference type="InterPro" id="IPR003652">
    <property type="entry name" value="Ataxin_AXH_dom"/>
</dbReference>
<organism evidence="9 10">
    <name type="scientific">Cloeon dipterum</name>
    <dbReference type="NCBI Taxonomy" id="197152"/>
    <lineage>
        <taxon>Eukaryota</taxon>
        <taxon>Metazoa</taxon>
        <taxon>Ecdysozoa</taxon>
        <taxon>Arthropoda</taxon>
        <taxon>Hexapoda</taxon>
        <taxon>Insecta</taxon>
        <taxon>Pterygota</taxon>
        <taxon>Palaeoptera</taxon>
        <taxon>Ephemeroptera</taxon>
        <taxon>Pisciforma</taxon>
        <taxon>Baetidae</taxon>
        <taxon>Cloeon</taxon>
    </lineage>
</organism>
<dbReference type="SUPFAM" id="SSF102031">
    <property type="entry name" value="AXH domain"/>
    <property type="match status" value="1"/>
</dbReference>
<dbReference type="Proteomes" id="UP000494165">
    <property type="component" value="Unassembled WGS sequence"/>
</dbReference>